<organism evidence="6 7">
    <name type="scientific">Kocuria carniphila</name>
    <dbReference type="NCBI Taxonomy" id="262208"/>
    <lineage>
        <taxon>Bacteria</taxon>
        <taxon>Bacillati</taxon>
        <taxon>Actinomycetota</taxon>
        <taxon>Actinomycetes</taxon>
        <taxon>Micrococcales</taxon>
        <taxon>Micrococcaceae</taxon>
        <taxon>Kocuria</taxon>
    </lineage>
</organism>
<dbReference type="InterPro" id="IPR036188">
    <property type="entry name" value="FAD/NAD-bd_sf"/>
</dbReference>
<keyword evidence="7" id="KW-1185">Reference proteome</keyword>
<dbReference type="InterPro" id="IPR023753">
    <property type="entry name" value="FAD/NAD-binding_dom"/>
</dbReference>
<gene>
    <name evidence="6" type="ORF">VVR66_13770</name>
</gene>
<keyword evidence="4" id="KW-0560">Oxidoreductase</keyword>
<sequence length="391" mass="41372">MNRIVVVGHGIAGVTACHALRDAGFTGHLTIVGDESHAPYSRPALSKAALVDGQDLSAHLLPEATHGGLELQGVPARSVDLFERTVTLEDDTKVAFDGLVIATGAGARKLTDSAHELTLRTMNDAENAQSRFVPGQDVVVVGGGALGMELASGAVERGCRVSVVCSGTPMRRHLGEYLASEITAIARDMGVRFIDATAVSATVDEESTVVELSDGSRITGDVLVTAIGDHAHDRWLEGSGLLSGGRVVTDSRGRVLHEDGTVLPHVVAAGDIAHWEGERQPLWTTAIEHAKVAALALLRGDLSEPLNFVPYFWTEQFGLTIRVMGRVPVHGAPEVIDSGASKSAPDDQAVDPHRALLRWQSEDGSGTAVAVNYKIPIPKLRRLTERKATAA</sequence>
<dbReference type="InterPro" id="IPR050446">
    <property type="entry name" value="FAD-oxidoreductase/Apoptosis"/>
</dbReference>
<comment type="cofactor">
    <cofactor evidence="1">
        <name>FAD</name>
        <dbReference type="ChEBI" id="CHEBI:57692"/>
    </cofactor>
</comment>
<dbReference type="PANTHER" id="PTHR43557">
    <property type="entry name" value="APOPTOSIS-INDUCING FACTOR 1"/>
    <property type="match status" value="1"/>
</dbReference>
<evidence type="ECO:0000256" key="3">
    <source>
        <dbReference type="ARBA" id="ARBA00022827"/>
    </source>
</evidence>
<dbReference type="SUPFAM" id="SSF55424">
    <property type="entry name" value="FAD/NAD-linked reductases, dimerisation (C-terminal) domain"/>
    <property type="match status" value="1"/>
</dbReference>
<dbReference type="Gene3D" id="3.50.50.60">
    <property type="entry name" value="FAD/NAD(P)-binding domain"/>
    <property type="match status" value="2"/>
</dbReference>
<evidence type="ECO:0000256" key="2">
    <source>
        <dbReference type="ARBA" id="ARBA00022630"/>
    </source>
</evidence>
<dbReference type="PROSITE" id="PS51257">
    <property type="entry name" value="PROKAR_LIPOPROTEIN"/>
    <property type="match status" value="1"/>
</dbReference>
<evidence type="ECO:0000259" key="5">
    <source>
        <dbReference type="Pfam" id="PF07992"/>
    </source>
</evidence>
<reference evidence="6 7" key="1">
    <citation type="journal article" date="2024" name="Fungal Genet. Biol.">
        <title>The porcine skin microbiome exhibits broad fungal antagonism.</title>
        <authorList>
            <person name="De La Cruz K.F."/>
            <person name="Townsend E.C."/>
            <person name="Alex Cheong J.Z."/>
            <person name="Salamzade R."/>
            <person name="Liu A."/>
            <person name="Sandstrom S."/>
            <person name="Davila E."/>
            <person name="Huang L."/>
            <person name="Xu K.H."/>
            <person name="Wu S.Y."/>
            <person name="Meudt J.J."/>
            <person name="Shanmuganayagam D."/>
            <person name="Gibson A.L.F."/>
            <person name="Kalan L.R."/>
        </authorList>
    </citation>
    <scope>NUCLEOTIDE SEQUENCE [LARGE SCALE GENOMIC DNA]</scope>
    <source>
        <strain evidence="6 7">LK2625</strain>
    </source>
</reference>
<feature type="domain" description="FAD/NAD(P)-binding" evidence="5">
    <location>
        <begin position="3"/>
        <end position="290"/>
    </location>
</feature>
<evidence type="ECO:0000256" key="1">
    <source>
        <dbReference type="ARBA" id="ARBA00001974"/>
    </source>
</evidence>
<keyword evidence="2" id="KW-0285">Flavoprotein</keyword>
<evidence type="ECO:0000313" key="7">
    <source>
        <dbReference type="Proteomes" id="UP001558481"/>
    </source>
</evidence>
<protein>
    <submittedName>
        <fullName evidence="6">FAD-dependent oxidoreductase</fullName>
    </submittedName>
</protein>
<dbReference type="EMBL" id="JAYWLU010000016">
    <property type="protein sequence ID" value="MEX3595782.1"/>
    <property type="molecule type" value="Genomic_DNA"/>
</dbReference>
<proteinExistence type="predicted"/>
<dbReference type="RefSeq" id="WP_129700845.1">
    <property type="nucleotide sequence ID" value="NZ_CAUREL010000005.1"/>
</dbReference>
<name>A0ABV3V879_9MICC</name>
<evidence type="ECO:0000256" key="4">
    <source>
        <dbReference type="ARBA" id="ARBA00023002"/>
    </source>
</evidence>
<dbReference type="Pfam" id="PF07992">
    <property type="entry name" value="Pyr_redox_2"/>
    <property type="match status" value="1"/>
</dbReference>
<comment type="caution">
    <text evidence="6">The sequence shown here is derived from an EMBL/GenBank/DDBJ whole genome shotgun (WGS) entry which is preliminary data.</text>
</comment>
<dbReference type="Proteomes" id="UP001558481">
    <property type="component" value="Unassembled WGS sequence"/>
</dbReference>
<dbReference type="PRINTS" id="PR00368">
    <property type="entry name" value="FADPNR"/>
</dbReference>
<dbReference type="PANTHER" id="PTHR43557:SF2">
    <property type="entry name" value="RIESKE DOMAIN-CONTAINING PROTEIN-RELATED"/>
    <property type="match status" value="1"/>
</dbReference>
<dbReference type="PRINTS" id="PR00469">
    <property type="entry name" value="PNDRDTASEII"/>
</dbReference>
<dbReference type="InterPro" id="IPR016156">
    <property type="entry name" value="FAD/NAD-linked_Rdtase_dimer_sf"/>
</dbReference>
<evidence type="ECO:0000313" key="6">
    <source>
        <dbReference type="EMBL" id="MEX3595782.1"/>
    </source>
</evidence>
<accession>A0ABV3V879</accession>
<dbReference type="SUPFAM" id="SSF51905">
    <property type="entry name" value="FAD/NAD(P)-binding domain"/>
    <property type="match status" value="1"/>
</dbReference>
<keyword evidence="3" id="KW-0274">FAD</keyword>